<reference evidence="1 2" key="1">
    <citation type="submission" date="2020-08" db="EMBL/GenBank/DDBJ databases">
        <title>A Genomic Blueprint of the Chicken Gut Microbiome.</title>
        <authorList>
            <person name="Gilroy R."/>
            <person name="Ravi A."/>
            <person name="Getino M."/>
            <person name="Pursley I."/>
            <person name="Horton D.L."/>
            <person name="Alikhan N.-F."/>
            <person name="Baker D."/>
            <person name="Gharbi K."/>
            <person name="Hall N."/>
            <person name="Watson M."/>
            <person name="Adriaenssens E.M."/>
            <person name="Foster-Nyarko E."/>
            <person name="Jarju S."/>
            <person name="Secka A."/>
            <person name="Antonio M."/>
            <person name="Oren A."/>
            <person name="Chaudhuri R."/>
            <person name="La Ragione R.M."/>
            <person name="Hildebrand F."/>
            <person name="Pallen M.J."/>
        </authorList>
    </citation>
    <scope>NUCLEOTIDE SEQUENCE [LARGE SCALE GENOMIC DNA]</scope>
    <source>
        <strain evidence="1 2">Re57</strain>
    </source>
</reference>
<dbReference type="Pfam" id="PF14019">
    <property type="entry name" value="DUF4235"/>
    <property type="match status" value="1"/>
</dbReference>
<comment type="caution">
    <text evidence="1">The sequence shown here is derived from an EMBL/GenBank/DDBJ whole genome shotgun (WGS) entry which is preliminary data.</text>
</comment>
<dbReference type="InterPro" id="IPR025329">
    <property type="entry name" value="DUF4235"/>
</dbReference>
<dbReference type="RefSeq" id="WP_191725299.1">
    <property type="nucleotide sequence ID" value="NZ_JACSPY010000002.1"/>
</dbReference>
<name>A0ABR8WS18_9MICO</name>
<organism evidence="1 2">
    <name type="scientific">Brevibacterium gallinarum</name>
    <dbReference type="NCBI Taxonomy" id="2762220"/>
    <lineage>
        <taxon>Bacteria</taxon>
        <taxon>Bacillati</taxon>
        <taxon>Actinomycetota</taxon>
        <taxon>Actinomycetes</taxon>
        <taxon>Micrococcales</taxon>
        <taxon>Brevibacteriaceae</taxon>
        <taxon>Brevibacterium</taxon>
    </lineage>
</organism>
<protein>
    <submittedName>
        <fullName evidence="1">DUF4235 domain-containing protein</fullName>
    </submittedName>
</protein>
<proteinExistence type="predicted"/>
<dbReference type="EMBL" id="JACSPY010000002">
    <property type="protein sequence ID" value="MBD8019743.1"/>
    <property type="molecule type" value="Genomic_DNA"/>
</dbReference>
<sequence>MGKIAWQILGVGGTALATLAARKALGIVWEKTTSKPVPINTEDDQVGLSEALAWTIISGVGIAVAQLVVQRYAASAVRNHFGETALPKKLQKGADVD</sequence>
<evidence type="ECO:0000313" key="2">
    <source>
        <dbReference type="Proteomes" id="UP000651517"/>
    </source>
</evidence>
<dbReference type="Proteomes" id="UP000651517">
    <property type="component" value="Unassembled WGS sequence"/>
</dbReference>
<keyword evidence="2" id="KW-1185">Reference proteome</keyword>
<accession>A0ABR8WS18</accession>
<gene>
    <name evidence="1" type="ORF">H9634_02965</name>
</gene>
<evidence type="ECO:0000313" key="1">
    <source>
        <dbReference type="EMBL" id="MBD8019743.1"/>
    </source>
</evidence>